<evidence type="ECO:0000313" key="1">
    <source>
        <dbReference type="EMBL" id="VDO96448.1"/>
    </source>
</evidence>
<name>A0A183JS43_9TREM</name>
<organism evidence="3">
    <name type="scientific">Schistosoma curassoni</name>
    <dbReference type="NCBI Taxonomy" id="6186"/>
    <lineage>
        <taxon>Eukaryota</taxon>
        <taxon>Metazoa</taxon>
        <taxon>Spiralia</taxon>
        <taxon>Lophotrochozoa</taxon>
        <taxon>Platyhelminthes</taxon>
        <taxon>Trematoda</taxon>
        <taxon>Digenea</taxon>
        <taxon>Strigeidida</taxon>
        <taxon>Schistosomatoidea</taxon>
        <taxon>Schistosomatidae</taxon>
        <taxon>Schistosoma</taxon>
    </lineage>
</organism>
<evidence type="ECO:0000313" key="2">
    <source>
        <dbReference type="Proteomes" id="UP000279833"/>
    </source>
</evidence>
<dbReference type="EMBL" id="UZAK01009264">
    <property type="protein sequence ID" value="VDO96448.1"/>
    <property type="molecule type" value="Genomic_DNA"/>
</dbReference>
<reference evidence="3" key="1">
    <citation type="submission" date="2016-06" db="UniProtKB">
        <authorList>
            <consortium name="WormBaseParasite"/>
        </authorList>
    </citation>
    <scope>IDENTIFICATION</scope>
</reference>
<dbReference type="Proteomes" id="UP000279833">
    <property type="component" value="Unassembled WGS sequence"/>
</dbReference>
<reference evidence="1 2" key="2">
    <citation type="submission" date="2018-11" db="EMBL/GenBank/DDBJ databases">
        <authorList>
            <consortium name="Pathogen Informatics"/>
        </authorList>
    </citation>
    <scope>NUCLEOTIDE SEQUENCE [LARGE SCALE GENOMIC DNA]</scope>
    <source>
        <strain evidence="1">Dakar</strain>
        <strain evidence="2">Dakar, Senegal</strain>
    </source>
</reference>
<proteinExistence type="predicted"/>
<protein>
    <submittedName>
        <fullName evidence="3">DUF885 family protein</fullName>
    </submittedName>
</protein>
<keyword evidence="2" id="KW-1185">Reference proteome</keyword>
<accession>A0A183JS43</accession>
<dbReference type="WBParaSite" id="SCUD_0000553201-mRNA-1">
    <property type="protein sequence ID" value="SCUD_0000553201-mRNA-1"/>
    <property type="gene ID" value="SCUD_0000553201"/>
</dbReference>
<gene>
    <name evidence="1" type="ORF">SCUD_LOCUS5532</name>
</gene>
<sequence length="64" mass="7617">MNLRNFLKEYEWCYGSENLVYNVRLLQHLPDDVRARGALDRFSAFPFESYMRQIKNLCIGGMLL</sequence>
<evidence type="ECO:0000313" key="3">
    <source>
        <dbReference type="WBParaSite" id="SCUD_0000553201-mRNA-1"/>
    </source>
</evidence>
<dbReference type="AlphaFoldDB" id="A0A183JS43"/>